<sequence length="99" mass="11133">MILPNHTVVTTLGLPEQKPYIRGWATASSNFCQVLYNLNILARSTTQTLPPHPTIPIANEGNSQTHKREENIKNILQRVTCPNFSGTMSFFDFTSERVS</sequence>
<dbReference type="AlphaFoldDB" id="A0A9Q1ML03"/>
<name>A0A9Q1ML03_9SOLA</name>
<organism evidence="1 2">
    <name type="scientific">Anisodus acutangulus</name>
    <dbReference type="NCBI Taxonomy" id="402998"/>
    <lineage>
        <taxon>Eukaryota</taxon>
        <taxon>Viridiplantae</taxon>
        <taxon>Streptophyta</taxon>
        <taxon>Embryophyta</taxon>
        <taxon>Tracheophyta</taxon>
        <taxon>Spermatophyta</taxon>
        <taxon>Magnoliopsida</taxon>
        <taxon>eudicotyledons</taxon>
        <taxon>Gunneridae</taxon>
        <taxon>Pentapetalae</taxon>
        <taxon>asterids</taxon>
        <taxon>lamiids</taxon>
        <taxon>Solanales</taxon>
        <taxon>Solanaceae</taxon>
        <taxon>Solanoideae</taxon>
        <taxon>Hyoscyameae</taxon>
        <taxon>Anisodus</taxon>
    </lineage>
</organism>
<accession>A0A9Q1ML03</accession>
<reference evidence="2" key="1">
    <citation type="journal article" date="2023" name="Proc. Natl. Acad. Sci. U.S.A.">
        <title>Genomic and structural basis for evolution of tropane alkaloid biosynthesis.</title>
        <authorList>
            <person name="Wanga Y.-J."/>
            <person name="Taina T."/>
            <person name="Yua J.-Y."/>
            <person name="Lia J."/>
            <person name="Xua B."/>
            <person name="Chenc J."/>
            <person name="D'Auriad J.C."/>
            <person name="Huanga J.-P."/>
            <person name="Huanga S.-X."/>
        </authorList>
    </citation>
    <scope>NUCLEOTIDE SEQUENCE [LARGE SCALE GENOMIC DNA]</scope>
    <source>
        <strain evidence="2">cv. KIB-2019</strain>
    </source>
</reference>
<dbReference type="Proteomes" id="UP001152561">
    <property type="component" value="Unassembled WGS sequence"/>
</dbReference>
<keyword evidence="2" id="KW-1185">Reference proteome</keyword>
<gene>
    <name evidence="1" type="ORF">K7X08_031367</name>
</gene>
<comment type="caution">
    <text evidence="1">The sequence shown here is derived from an EMBL/GenBank/DDBJ whole genome shotgun (WGS) entry which is preliminary data.</text>
</comment>
<evidence type="ECO:0000313" key="1">
    <source>
        <dbReference type="EMBL" id="KAJ8562915.1"/>
    </source>
</evidence>
<evidence type="ECO:0000313" key="2">
    <source>
        <dbReference type="Proteomes" id="UP001152561"/>
    </source>
</evidence>
<proteinExistence type="predicted"/>
<protein>
    <submittedName>
        <fullName evidence="1">Uncharacterized protein</fullName>
    </submittedName>
</protein>
<dbReference type="EMBL" id="JAJAGQ010000005">
    <property type="protein sequence ID" value="KAJ8562915.1"/>
    <property type="molecule type" value="Genomic_DNA"/>
</dbReference>